<sequence length="497" mass="54690">MRLDGAVAVIEQSTEQRQWRDHPAATLGQGQRGMFVPQQTAQPRVSGFYPVAYTKFAEADPQRQGVDEHAQRPFGALATLHPAHQNSAEHHVFTTRHPAQHLRPGQVMQARGAHAQLTGLGAQTAAQVGAEVQRGLFDVAAIAAHILQTERQRRLVDIAEHVAEERFVFFAADTQTRLAHVIAIRHRIAEVLGLTEQMRLHFLLHHFQRHVIEGHVVEQQHGDPTLVGDVLAEGDAHQRRLLHVETVMQGVEFCAQAISNLAFAGVELDFLNRQLRLAPHHLHRLVEALPHHRSAQDVVAVDDALQGMGEGVQPLAIGNRERGFQYIGVALRRGDVMVKNAFLQRRQRVDVLHVTCAAGDAGDDAVDGVLVKFDQGQHVRGDVRAAQANIVRWHHDFAAATHRCGKRGQGWLAEQHADVRRQVELAHAPDQADGQQGVAAEFEEMVVTADLRQAEQVLPDVCEGNFDFADRGFVGAGDDGCGVRGWQGFAVEFAVGG</sequence>
<evidence type="ECO:0000313" key="2">
    <source>
        <dbReference type="Proteomes" id="UP000475265"/>
    </source>
</evidence>
<dbReference type="Proteomes" id="UP000475265">
    <property type="component" value="Unassembled WGS sequence"/>
</dbReference>
<accession>A0A6L5BL39</accession>
<gene>
    <name evidence="1" type="ORF">FX983_06543</name>
</gene>
<comment type="caution">
    <text evidence="1">The sequence shown here is derived from an EMBL/GenBank/DDBJ whole genome shotgun (WGS) entry which is preliminary data.</text>
</comment>
<dbReference type="AlphaFoldDB" id="A0A6L5BL39"/>
<organism evidence="1 2">
    <name type="scientific">Pseudomonas frederiksbergensis</name>
    <dbReference type="NCBI Taxonomy" id="104087"/>
    <lineage>
        <taxon>Bacteria</taxon>
        <taxon>Pseudomonadati</taxon>
        <taxon>Pseudomonadota</taxon>
        <taxon>Gammaproteobacteria</taxon>
        <taxon>Pseudomonadales</taxon>
        <taxon>Pseudomonadaceae</taxon>
        <taxon>Pseudomonas</taxon>
    </lineage>
</organism>
<evidence type="ECO:0000313" key="1">
    <source>
        <dbReference type="EMBL" id="KAF2389013.1"/>
    </source>
</evidence>
<reference evidence="1 2" key="1">
    <citation type="submission" date="2019-12" db="EMBL/GenBank/DDBJ databases">
        <title>Endophytic bacteria associated with Panax ginseng seedlings.</title>
        <authorList>
            <person name="Park J.M."/>
            <person name="Shin R."/>
            <person name="Jo S.H."/>
        </authorList>
    </citation>
    <scope>NUCLEOTIDE SEQUENCE [LARGE SCALE GENOMIC DNA]</scope>
    <source>
        <strain evidence="1 2">PgKB32</strain>
    </source>
</reference>
<name>A0A6L5BL39_9PSED</name>
<proteinExistence type="predicted"/>
<protein>
    <submittedName>
        <fullName evidence="1">Uncharacterized protein</fullName>
    </submittedName>
</protein>
<dbReference type="EMBL" id="JAAAXX010000003">
    <property type="protein sequence ID" value="KAF2389013.1"/>
    <property type="molecule type" value="Genomic_DNA"/>
</dbReference>